<comment type="caution">
    <text evidence="4">The sequence shown here is derived from an EMBL/GenBank/DDBJ whole genome shotgun (WGS) entry which is preliminary data.</text>
</comment>
<evidence type="ECO:0000313" key="5">
    <source>
        <dbReference type="Proteomes" id="UP001176517"/>
    </source>
</evidence>
<dbReference type="AlphaFoldDB" id="A0AAN6GS28"/>
<reference evidence="4" key="1">
    <citation type="journal article" date="2023" name="PhytoFront">
        <title>Draft Genome Resources of Seven Strains of Tilletia horrida, Causal Agent of Kernel Smut of Rice.</title>
        <authorList>
            <person name="Khanal S."/>
            <person name="Antony Babu S."/>
            <person name="Zhou X.G."/>
        </authorList>
    </citation>
    <scope>NUCLEOTIDE SEQUENCE</scope>
    <source>
        <strain evidence="4">TX6</strain>
    </source>
</reference>
<dbReference type="InterPro" id="IPR006760">
    <property type="entry name" value="Endosulphine"/>
</dbReference>
<dbReference type="Proteomes" id="UP001176517">
    <property type="component" value="Unassembled WGS sequence"/>
</dbReference>
<comment type="similarity">
    <text evidence="1 2">Belongs to the endosulfine family.</text>
</comment>
<protein>
    <recommendedName>
        <fullName evidence="2">mRNA stability protein</fullName>
    </recommendedName>
</protein>
<evidence type="ECO:0000256" key="2">
    <source>
        <dbReference type="RuleBase" id="RU363120"/>
    </source>
</evidence>
<accession>A0AAN6GS28</accession>
<dbReference type="PANTHER" id="PTHR10358">
    <property type="entry name" value="ENDOSULFINE"/>
    <property type="match status" value="1"/>
</dbReference>
<keyword evidence="5" id="KW-1185">Reference proteome</keyword>
<proteinExistence type="inferred from homology"/>
<comment type="function">
    <text evidence="2">Plays an essential role in initiation of the G0 program by preventing the degradation of specific nutrient-regulated mRNAs via the 5'-3' mRNA decay pathway.</text>
</comment>
<dbReference type="GO" id="GO:0004864">
    <property type="term" value="F:protein phosphatase inhibitor activity"/>
    <property type="evidence" value="ECO:0007669"/>
    <property type="project" value="TreeGrafter"/>
</dbReference>
<evidence type="ECO:0000313" key="4">
    <source>
        <dbReference type="EMBL" id="KAK0550909.1"/>
    </source>
</evidence>
<sequence length="309" mass="29784">MLPAQRNKIDISSLSEEEQKAFRLYGKLPAGANVRSNKPHERKYFDSGDYALSKAGKAPQQSVGTAIPNPERVPHASTVVGASVAAPVGGLVSPSATGAPTPMAATLFAGGGGFPATTAAPMPVSPLSSIPPPASADLGASTTTATPLPIGGSGSGRHHSSSTSPSSATSSANAASQGASSLALSPPPSAAQTSTSPLGLGSRHQPVGSFPVASAHAAAAAAAAAAQDSPFPSSALSPGAVGNGVNPAGIGSPAALALGSPATSPGATLAAGVGPRYLHRGSLSGSPGKEASSGLARAQPLSAEDVMEE</sequence>
<organism evidence="4 5">
    <name type="scientific">Tilletia horrida</name>
    <dbReference type="NCBI Taxonomy" id="155126"/>
    <lineage>
        <taxon>Eukaryota</taxon>
        <taxon>Fungi</taxon>
        <taxon>Dikarya</taxon>
        <taxon>Basidiomycota</taxon>
        <taxon>Ustilaginomycotina</taxon>
        <taxon>Exobasidiomycetes</taxon>
        <taxon>Tilletiales</taxon>
        <taxon>Tilletiaceae</taxon>
        <taxon>Tilletia</taxon>
    </lineage>
</organism>
<dbReference type="EMBL" id="JAPDMZ010000085">
    <property type="protein sequence ID" value="KAK0550909.1"/>
    <property type="molecule type" value="Genomic_DNA"/>
</dbReference>
<feature type="compositionally biased region" description="Low complexity" evidence="3">
    <location>
        <begin position="161"/>
        <end position="197"/>
    </location>
</feature>
<dbReference type="GO" id="GO:0005737">
    <property type="term" value="C:cytoplasm"/>
    <property type="evidence" value="ECO:0007669"/>
    <property type="project" value="TreeGrafter"/>
</dbReference>
<feature type="region of interest" description="Disordered" evidence="3">
    <location>
        <begin position="276"/>
        <end position="309"/>
    </location>
</feature>
<evidence type="ECO:0000256" key="1">
    <source>
        <dbReference type="ARBA" id="ARBA00010520"/>
    </source>
</evidence>
<feature type="region of interest" description="Disordered" evidence="3">
    <location>
        <begin position="125"/>
        <end position="205"/>
    </location>
</feature>
<evidence type="ECO:0000256" key="3">
    <source>
        <dbReference type="SAM" id="MobiDB-lite"/>
    </source>
</evidence>
<dbReference type="Pfam" id="PF04667">
    <property type="entry name" value="Endosulfine"/>
    <property type="match status" value="1"/>
</dbReference>
<dbReference type="PANTHER" id="PTHR10358:SF6">
    <property type="entry name" value="ENDOSULFINE, ISOFORM A"/>
    <property type="match status" value="1"/>
</dbReference>
<name>A0AAN6GS28_9BASI</name>
<gene>
    <name evidence="4" type="ORF">OC846_003479</name>
</gene>